<dbReference type="Pfam" id="PF12833">
    <property type="entry name" value="HTH_18"/>
    <property type="match status" value="1"/>
</dbReference>
<keyword evidence="1" id="KW-0805">Transcription regulation</keyword>
<dbReference type="CDD" id="cd06986">
    <property type="entry name" value="cupin_MmsR-like_N"/>
    <property type="match status" value="1"/>
</dbReference>
<dbReference type="InterPro" id="IPR009057">
    <property type="entry name" value="Homeodomain-like_sf"/>
</dbReference>
<evidence type="ECO:0000256" key="3">
    <source>
        <dbReference type="ARBA" id="ARBA00023163"/>
    </source>
</evidence>
<evidence type="ECO:0000313" key="6">
    <source>
        <dbReference type="Proteomes" id="UP001649230"/>
    </source>
</evidence>
<gene>
    <name evidence="5" type="ORF">L0M14_23355</name>
</gene>
<reference evidence="5 6" key="1">
    <citation type="journal article" date="2024" name="Int. J. Syst. Evol. Microbiol.">
        <title>Paenibacillus hexagrammi sp. nov., a novel bacterium isolated from the gut content of Hexagrammos agrammus.</title>
        <authorList>
            <person name="Jung H.K."/>
            <person name="Kim D.G."/>
            <person name="Zin H."/>
            <person name="Park J."/>
            <person name="Jung H."/>
            <person name="Kim Y.O."/>
            <person name="Kong H.J."/>
            <person name="Kim J.W."/>
            <person name="Kim Y.S."/>
        </authorList>
    </citation>
    <scope>NUCLEOTIDE SEQUENCE [LARGE SCALE GENOMIC DNA]</scope>
    <source>
        <strain evidence="5 6">YPD9-1</strain>
    </source>
</reference>
<dbReference type="InterPro" id="IPR003313">
    <property type="entry name" value="AraC-bd"/>
</dbReference>
<organism evidence="5 6">
    <name type="scientific">Paenibacillus hexagrammi</name>
    <dbReference type="NCBI Taxonomy" id="2908839"/>
    <lineage>
        <taxon>Bacteria</taxon>
        <taxon>Bacillati</taxon>
        <taxon>Bacillota</taxon>
        <taxon>Bacilli</taxon>
        <taxon>Bacillales</taxon>
        <taxon>Paenibacillaceae</taxon>
        <taxon>Paenibacillus</taxon>
    </lineage>
</organism>
<dbReference type="SUPFAM" id="SSF46689">
    <property type="entry name" value="Homeodomain-like"/>
    <property type="match status" value="2"/>
</dbReference>
<dbReference type="Pfam" id="PF02311">
    <property type="entry name" value="AraC_binding"/>
    <property type="match status" value="1"/>
</dbReference>
<evidence type="ECO:0000259" key="4">
    <source>
        <dbReference type="PROSITE" id="PS01124"/>
    </source>
</evidence>
<protein>
    <submittedName>
        <fullName evidence="5">AraC family transcriptional regulator</fullName>
    </submittedName>
</protein>
<dbReference type="Gene3D" id="1.10.10.60">
    <property type="entry name" value="Homeodomain-like"/>
    <property type="match status" value="2"/>
</dbReference>
<keyword evidence="2" id="KW-0238">DNA-binding</keyword>
<sequence>MNPDHHYFSVTINPHTSTGELSVLFSGEGRPVPLHKMGPAVHDYYLIHTVLSGKGTFTQLDQTYTCTTGDSFIIFPGELFSYEADAHEPWHYVWVALTGRSALPTLSVLGASPANPIISGSNTKKIRHLYRRLFSCFPQTAPPAVEDMESAGWLRLLLHELANAERNPWPAQSAHESAGHRQVGQAIRYLELQFTQSVSIEQLARTVGYHRTHFCKMFKQVTGYSPMQYLLKIRMERAEQLLATSMTIDQVAASVGYNDALYFSKLFHKWSGSAPTVFRKSIQQASTSD</sequence>
<proteinExistence type="predicted"/>
<feature type="domain" description="HTH araC/xylS-type" evidence="4">
    <location>
        <begin position="184"/>
        <end position="281"/>
    </location>
</feature>
<keyword evidence="3" id="KW-0804">Transcription</keyword>
<dbReference type="PANTHER" id="PTHR43280">
    <property type="entry name" value="ARAC-FAMILY TRANSCRIPTIONAL REGULATOR"/>
    <property type="match status" value="1"/>
</dbReference>
<evidence type="ECO:0000256" key="1">
    <source>
        <dbReference type="ARBA" id="ARBA00023015"/>
    </source>
</evidence>
<accession>A0ABY3SH80</accession>
<name>A0ABY3SH80_9BACL</name>
<dbReference type="EMBL" id="CP090978">
    <property type="protein sequence ID" value="UJF32559.1"/>
    <property type="molecule type" value="Genomic_DNA"/>
</dbReference>
<dbReference type="PROSITE" id="PS01124">
    <property type="entry name" value="HTH_ARAC_FAMILY_2"/>
    <property type="match status" value="1"/>
</dbReference>
<dbReference type="SUPFAM" id="SSF51215">
    <property type="entry name" value="Regulatory protein AraC"/>
    <property type="match status" value="1"/>
</dbReference>
<keyword evidence="6" id="KW-1185">Reference proteome</keyword>
<dbReference type="InterPro" id="IPR037923">
    <property type="entry name" value="HTH-like"/>
</dbReference>
<evidence type="ECO:0000313" key="5">
    <source>
        <dbReference type="EMBL" id="UJF32559.1"/>
    </source>
</evidence>
<dbReference type="InterPro" id="IPR018060">
    <property type="entry name" value="HTH_AraC"/>
</dbReference>
<dbReference type="Proteomes" id="UP001649230">
    <property type="component" value="Chromosome"/>
</dbReference>
<dbReference type="Gene3D" id="2.60.120.280">
    <property type="entry name" value="Regulatory protein AraC"/>
    <property type="match status" value="1"/>
</dbReference>
<evidence type="ECO:0000256" key="2">
    <source>
        <dbReference type="ARBA" id="ARBA00023125"/>
    </source>
</evidence>
<dbReference type="SMART" id="SM00342">
    <property type="entry name" value="HTH_ARAC"/>
    <property type="match status" value="1"/>
</dbReference>
<dbReference type="RefSeq" id="WP_235118907.1">
    <property type="nucleotide sequence ID" value="NZ_CP090978.1"/>
</dbReference>
<dbReference type="PANTHER" id="PTHR43280:SF30">
    <property type="entry name" value="MMSAB OPERON REGULATORY PROTEIN"/>
    <property type="match status" value="1"/>
</dbReference>